<evidence type="ECO:0000313" key="2">
    <source>
        <dbReference type="Proteomes" id="UP001060215"/>
    </source>
</evidence>
<comment type="caution">
    <text evidence="1">The sequence shown here is derived from an EMBL/GenBank/DDBJ whole genome shotgun (WGS) entry which is preliminary data.</text>
</comment>
<evidence type="ECO:0000313" key="1">
    <source>
        <dbReference type="EMBL" id="KAI7998732.1"/>
    </source>
</evidence>
<reference evidence="1 2" key="1">
    <citation type="journal article" date="2022" name="Plant J.">
        <title>Chromosome-level genome of Camellia lanceoleosa provides a valuable resource for understanding genome evolution and self-incompatibility.</title>
        <authorList>
            <person name="Gong W."/>
            <person name="Xiao S."/>
            <person name="Wang L."/>
            <person name="Liao Z."/>
            <person name="Chang Y."/>
            <person name="Mo W."/>
            <person name="Hu G."/>
            <person name="Li W."/>
            <person name="Zhao G."/>
            <person name="Zhu H."/>
            <person name="Hu X."/>
            <person name="Ji K."/>
            <person name="Xiang X."/>
            <person name="Song Q."/>
            <person name="Yuan D."/>
            <person name="Jin S."/>
            <person name="Zhang L."/>
        </authorList>
    </citation>
    <scope>NUCLEOTIDE SEQUENCE [LARGE SCALE GENOMIC DNA]</scope>
    <source>
        <strain evidence="1">SQ_2022a</strain>
    </source>
</reference>
<sequence>MLPSGSFSNQVRPRSPRLEGNRMHISASFRRYTAITWRKWLKWV</sequence>
<name>A0ACC0GE34_9ERIC</name>
<protein>
    <submittedName>
        <fullName evidence="1">Uncharacterized protein</fullName>
    </submittedName>
</protein>
<proteinExistence type="predicted"/>
<organism evidence="1 2">
    <name type="scientific">Camellia lanceoleosa</name>
    <dbReference type="NCBI Taxonomy" id="1840588"/>
    <lineage>
        <taxon>Eukaryota</taxon>
        <taxon>Viridiplantae</taxon>
        <taxon>Streptophyta</taxon>
        <taxon>Embryophyta</taxon>
        <taxon>Tracheophyta</taxon>
        <taxon>Spermatophyta</taxon>
        <taxon>Magnoliopsida</taxon>
        <taxon>eudicotyledons</taxon>
        <taxon>Gunneridae</taxon>
        <taxon>Pentapetalae</taxon>
        <taxon>asterids</taxon>
        <taxon>Ericales</taxon>
        <taxon>Theaceae</taxon>
        <taxon>Camellia</taxon>
    </lineage>
</organism>
<keyword evidence="2" id="KW-1185">Reference proteome</keyword>
<accession>A0ACC0GE34</accession>
<dbReference type="EMBL" id="CM045767">
    <property type="protein sequence ID" value="KAI7998732.1"/>
    <property type="molecule type" value="Genomic_DNA"/>
</dbReference>
<gene>
    <name evidence="1" type="ORF">LOK49_LG10G01518</name>
</gene>
<dbReference type="Proteomes" id="UP001060215">
    <property type="component" value="Chromosome 10"/>
</dbReference>